<evidence type="ECO:0000313" key="7">
    <source>
        <dbReference type="EMBL" id="CAD8764748.1"/>
    </source>
</evidence>
<organism evidence="7">
    <name type="scientific">Polytomella parva</name>
    <dbReference type="NCBI Taxonomy" id="51329"/>
    <lineage>
        <taxon>Eukaryota</taxon>
        <taxon>Viridiplantae</taxon>
        <taxon>Chlorophyta</taxon>
        <taxon>core chlorophytes</taxon>
        <taxon>Chlorophyceae</taxon>
        <taxon>CS clade</taxon>
        <taxon>Chlamydomonadales</taxon>
        <taxon>Chlamydomonadaceae</taxon>
        <taxon>Polytomella</taxon>
    </lineage>
</organism>
<keyword evidence="4" id="KW-0732">Signal</keyword>
<keyword evidence="5" id="KW-0325">Glycoprotein</keyword>
<name>A0A7S0Y7N5_9CHLO</name>
<evidence type="ECO:0000256" key="2">
    <source>
        <dbReference type="ARBA" id="ARBA00005679"/>
    </source>
</evidence>
<feature type="transmembrane region" description="Helical" evidence="6">
    <location>
        <begin position="28"/>
        <end position="50"/>
    </location>
</feature>
<protein>
    <submittedName>
        <fullName evidence="7">Uncharacterized protein</fullName>
    </submittedName>
</protein>
<evidence type="ECO:0000256" key="4">
    <source>
        <dbReference type="ARBA" id="ARBA00022729"/>
    </source>
</evidence>
<dbReference type="EMBL" id="HBFM01002024">
    <property type="protein sequence ID" value="CAD8764748.1"/>
    <property type="molecule type" value="Transcribed_RNA"/>
</dbReference>
<keyword evidence="3" id="KW-0964">Secreted</keyword>
<reference evidence="7" key="1">
    <citation type="submission" date="2021-01" db="EMBL/GenBank/DDBJ databases">
        <authorList>
            <person name="Corre E."/>
            <person name="Pelletier E."/>
            <person name="Niang G."/>
            <person name="Scheremetjew M."/>
            <person name="Finn R."/>
            <person name="Kale V."/>
            <person name="Holt S."/>
            <person name="Cochrane G."/>
            <person name="Meng A."/>
            <person name="Brown T."/>
            <person name="Cohen L."/>
        </authorList>
    </citation>
    <scope>NUCLEOTIDE SEQUENCE</scope>
    <source>
        <strain evidence="7">SAG 63-3</strain>
    </source>
</reference>
<comment type="similarity">
    <text evidence="2">Belongs to the GILT family.</text>
</comment>
<evidence type="ECO:0000256" key="1">
    <source>
        <dbReference type="ARBA" id="ARBA00004613"/>
    </source>
</evidence>
<comment type="subcellular location">
    <subcellularLocation>
        <location evidence="1">Secreted</location>
    </subcellularLocation>
</comment>
<evidence type="ECO:0000256" key="5">
    <source>
        <dbReference type="ARBA" id="ARBA00023180"/>
    </source>
</evidence>
<dbReference type="Pfam" id="PF03227">
    <property type="entry name" value="GILT"/>
    <property type="match status" value="1"/>
</dbReference>
<dbReference type="GO" id="GO:0016671">
    <property type="term" value="F:oxidoreductase activity, acting on a sulfur group of donors, disulfide as acceptor"/>
    <property type="evidence" value="ECO:0007669"/>
    <property type="project" value="InterPro"/>
</dbReference>
<keyword evidence="6" id="KW-0472">Membrane</keyword>
<keyword evidence="6" id="KW-0812">Transmembrane</keyword>
<dbReference type="InterPro" id="IPR004911">
    <property type="entry name" value="Interferon-induced_GILT"/>
</dbReference>
<gene>
    <name evidence="7" type="ORF">PPAR00522_LOCUS1132</name>
</gene>
<dbReference type="GO" id="GO:0005576">
    <property type="term" value="C:extracellular region"/>
    <property type="evidence" value="ECO:0007669"/>
    <property type="project" value="UniProtKB-SubCell"/>
</dbReference>
<proteinExistence type="inferred from homology"/>
<dbReference type="AlphaFoldDB" id="A0A7S0Y7N5"/>
<dbReference type="PANTHER" id="PTHR13234:SF8">
    <property type="entry name" value="GAMMA-INTERFERON-INDUCIBLE LYSOSOMAL THIOL REDUCTASE"/>
    <property type="match status" value="1"/>
</dbReference>
<keyword evidence="6" id="KW-1133">Transmembrane helix</keyword>
<accession>A0A7S0Y7N5</accession>
<evidence type="ECO:0000256" key="6">
    <source>
        <dbReference type="SAM" id="Phobius"/>
    </source>
</evidence>
<sequence length="286" mass="31814">MNYSHTFPKTGKTYGHRNFFLQRRYRKYYIIFLLAICLYILKPTIISVFATPTRPLSIEIVHAKHVPVDLFVMSKCPDALACEKALAPVFNQLHELVDIRTNYLASRNSAQPYACMHGSTECAGNRYQLCASHWVTSYASHAENYNLFYRFILCQNKDVSSIGEAEAANQCLLSSGFLPAAAQEIISCANGNLGQELMEKSMDYCRSQNVSVSCTVKIGSSECIIDGGKWNKECPGGGTTLGFWHLICDTFVAATGEPMPQICSDESFLNLGKGDNKKLSSRKIIN</sequence>
<evidence type="ECO:0000256" key="3">
    <source>
        <dbReference type="ARBA" id="ARBA00022525"/>
    </source>
</evidence>
<dbReference type="PANTHER" id="PTHR13234">
    <property type="entry name" value="GAMMA-INTERFERON INDUCIBLE LYSOSOMAL THIOL REDUCTASE GILT"/>
    <property type="match status" value="1"/>
</dbReference>